<dbReference type="InterPro" id="IPR050780">
    <property type="entry name" value="Mucin_vWF_Thrombospondin_sf"/>
</dbReference>
<dbReference type="Pfam" id="PF00094">
    <property type="entry name" value="VWD"/>
    <property type="match status" value="5"/>
</dbReference>
<dbReference type="SMART" id="SM00041">
    <property type="entry name" value="CT"/>
    <property type="match status" value="1"/>
</dbReference>
<dbReference type="InterPro" id="IPR014853">
    <property type="entry name" value="VWF/SSPO/ZAN-like_Cys-rich_dom"/>
</dbReference>
<feature type="chain" id="PRO_5007285410" evidence="12">
    <location>
        <begin position="25"/>
        <end position="4008"/>
    </location>
</feature>
<evidence type="ECO:0000256" key="9">
    <source>
        <dbReference type="PROSITE-ProRule" id="PRU00076"/>
    </source>
</evidence>
<accession>A0A131YJS1</accession>
<evidence type="ECO:0000259" key="13">
    <source>
        <dbReference type="PROSITE" id="PS01225"/>
    </source>
</evidence>
<keyword evidence="6" id="KW-0186">Copper</keyword>
<keyword evidence="8" id="KW-0325">Glycoprotein</keyword>
<evidence type="ECO:0000259" key="16">
    <source>
        <dbReference type="PROSITE" id="PS50184"/>
    </source>
</evidence>
<dbReference type="PROSITE" id="PS51233">
    <property type="entry name" value="VWFD"/>
    <property type="match status" value="5"/>
</dbReference>
<dbReference type="InterPro" id="IPR036084">
    <property type="entry name" value="Ser_inhib-like_sf"/>
</dbReference>
<evidence type="ECO:0000256" key="1">
    <source>
        <dbReference type="ARBA" id="ARBA00004239"/>
    </source>
</evidence>
<dbReference type="CDD" id="cd19941">
    <property type="entry name" value="TIL"/>
    <property type="match status" value="6"/>
</dbReference>
<keyword evidence="5" id="KW-0677">Repeat</keyword>
<evidence type="ECO:0000256" key="2">
    <source>
        <dbReference type="ARBA" id="ARBA00009456"/>
    </source>
</evidence>
<feature type="region of interest" description="Disordered" evidence="11">
    <location>
        <begin position="2018"/>
        <end position="2046"/>
    </location>
</feature>
<feature type="region of interest" description="Disordered" evidence="11">
    <location>
        <begin position="1725"/>
        <end position="1774"/>
    </location>
</feature>
<evidence type="ECO:0000256" key="5">
    <source>
        <dbReference type="ARBA" id="ARBA00022737"/>
    </source>
</evidence>
<dbReference type="Gene3D" id="2.10.25.10">
    <property type="entry name" value="Laminin"/>
    <property type="match status" value="5"/>
</dbReference>
<feature type="compositionally biased region" description="Low complexity" evidence="11">
    <location>
        <begin position="2486"/>
        <end position="2499"/>
    </location>
</feature>
<feature type="domain" description="VWFD" evidence="18">
    <location>
        <begin position="518"/>
        <end position="695"/>
    </location>
</feature>
<feature type="region of interest" description="Disordered" evidence="11">
    <location>
        <begin position="1541"/>
        <end position="1584"/>
    </location>
</feature>
<evidence type="ECO:0000256" key="7">
    <source>
        <dbReference type="ARBA" id="ARBA00023157"/>
    </source>
</evidence>
<name>A0A131YJS1_RHIAP</name>
<feature type="domain" description="Sushi" evidence="17">
    <location>
        <begin position="70"/>
        <end position="138"/>
    </location>
</feature>
<dbReference type="PROSITE" id="PS01285">
    <property type="entry name" value="FA58C_1"/>
    <property type="match status" value="1"/>
</dbReference>
<feature type="disulfide bond" evidence="9">
    <location>
        <begin position="63"/>
        <end position="72"/>
    </location>
</feature>
<dbReference type="SMART" id="SM00215">
    <property type="entry name" value="VWC_out"/>
    <property type="match status" value="2"/>
</dbReference>
<evidence type="ECO:0000256" key="3">
    <source>
        <dbReference type="ARBA" id="ARBA00022525"/>
    </source>
</evidence>
<dbReference type="InterPro" id="IPR001007">
    <property type="entry name" value="VWF_dom"/>
</dbReference>
<proteinExistence type="inferred from homology"/>
<evidence type="ECO:0000256" key="6">
    <source>
        <dbReference type="ARBA" id="ARBA00023008"/>
    </source>
</evidence>
<dbReference type="SMART" id="SM00231">
    <property type="entry name" value="FA58C"/>
    <property type="match status" value="1"/>
</dbReference>
<dbReference type="PANTHER" id="PTHR11339">
    <property type="entry name" value="EXTRACELLULAR MATRIX GLYCOPROTEIN RELATED"/>
    <property type="match status" value="1"/>
</dbReference>
<evidence type="ECO:0000259" key="15">
    <source>
        <dbReference type="PROSITE" id="PS50026"/>
    </source>
</evidence>
<evidence type="ECO:0000313" key="19">
    <source>
        <dbReference type="EMBL" id="JAP78161.1"/>
    </source>
</evidence>
<dbReference type="SUPFAM" id="SSF57567">
    <property type="entry name" value="Serine protease inhibitors"/>
    <property type="match status" value="4"/>
</dbReference>
<dbReference type="GO" id="GO:0031012">
    <property type="term" value="C:extracellular matrix"/>
    <property type="evidence" value="ECO:0007669"/>
    <property type="project" value="TreeGrafter"/>
</dbReference>
<dbReference type="SMART" id="SM00214">
    <property type="entry name" value="VWC"/>
    <property type="match status" value="5"/>
</dbReference>
<protein>
    <submittedName>
        <fullName evidence="19">TIL domain containing protein</fullName>
    </submittedName>
</protein>
<evidence type="ECO:0000256" key="11">
    <source>
        <dbReference type="SAM" id="MobiDB-lite"/>
    </source>
</evidence>
<feature type="domain" description="VWFD" evidence="18">
    <location>
        <begin position="997"/>
        <end position="1163"/>
    </location>
</feature>
<feature type="domain" description="F5/8 type C" evidence="14">
    <location>
        <begin position="2470"/>
        <end position="2623"/>
    </location>
</feature>
<dbReference type="PROSITE" id="PS50184">
    <property type="entry name" value="VWFC_2"/>
    <property type="match status" value="1"/>
</dbReference>
<dbReference type="PROSITE" id="PS01225">
    <property type="entry name" value="CTCK_2"/>
    <property type="match status" value="1"/>
</dbReference>
<dbReference type="InterPro" id="IPR000742">
    <property type="entry name" value="EGF"/>
</dbReference>
<feature type="disulfide bond" evidence="9">
    <location>
        <begin position="46"/>
        <end position="56"/>
    </location>
</feature>
<dbReference type="FunFam" id="2.60.120.260:FF:000016">
    <property type="entry name" value="Contactin-associated protein-like 4 isoform 1"/>
    <property type="match status" value="1"/>
</dbReference>
<evidence type="ECO:0000256" key="10">
    <source>
        <dbReference type="PROSITE-ProRule" id="PRU00302"/>
    </source>
</evidence>
<dbReference type="InterPro" id="IPR000436">
    <property type="entry name" value="Sushi_SCR_CCP_dom"/>
</dbReference>
<dbReference type="GO" id="GO:0005615">
    <property type="term" value="C:extracellular space"/>
    <property type="evidence" value="ECO:0007669"/>
    <property type="project" value="TreeGrafter"/>
</dbReference>
<evidence type="ECO:0000259" key="18">
    <source>
        <dbReference type="PROSITE" id="PS51233"/>
    </source>
</evidence>
<feature type="region of interest" description="Disordered" evidence="11">
    <location>
        <begin position="2486"/>
        <end position="2511"/>
    </location>
</feature>
<feature type="region of interest" description="Disordered" evidence="11">
    <location>
        <begin position="2394"/>
        <end position="2424"/>
    </location>
</feature>
<reference evidence="19" key="1">
    <citation type="journal article" date="2016" name="Ticks Tick Borne Dis.">
        <title>De novo assembly and annotation of the salivary gland transcriptome of Rhipicephalus appendiculatus male and female ticks during blood feeding.</title>
        <authorList>
            <person name="de Castro M.H."/>
            <person name="de Klerk D."/>
            <person name="Pienaar R."/>
            <person name="Latif A.A."/>
            <person name="Rees D.J."/>
            <person name="Mans B.J."/>
        </authorList>
    </citation>
    <scope>NUCLEOTIDE SEQUENCE</scope>
    <source>
        <tissue evidence="19">Salivary glands</tissue>
    </source>
</reference>
<organism evidence="19">
    <name type="scientific">Rhipicephalus appendiculatus</name>
    <name type="common">Brown ear tick</name>
    <dbReference type="NCBI Taxonomy" id="34631"/>
    <lineage>
        <taxon>Eukaryota</taxon>
        <taxon>Metazoa</taxon>
        <taxon>Ecdysozoa</taxon>
        <taxon>Arthropoda</taxon>
        <taxon>Chelicerata</taxon>
        <taxon>Arachnida</taxon>
        <taxon>Acari</taxon>
        <taxon>Parasitiformes</taxon>
        <taxon>Ixodida</taxon>
        <taxon>Ixodoidea</taxon>
        <taxon>Ixodidae</taxon>
        <taxon>Rhipicephalinae</taxon>
        <taxon>Rhipicephalus</taxon>
        <taxon>Rhipicephalus</taxon>
    </lineage>
</organism>
<dbReference type="InterPro" id="IPR001846">
    <property type="entry name" value="VWF_type-D"/>
</dbReference>
<dbReference type="Pfam" id="PF01826">
    <property type="entry name" value="TIL"/>
    <property type="match status" value="4"/>
</dbReference>
<feature type="domain" description="EGF-like" evidence="15">
    <location>
        <begin position="42"/>
        <end position="73"/>
    </location>
</feature>
<keyword evidence="3" id="KW-0964">Secreted</keyword>
<evidence type="ECO:0000256" key="4">
    <source>
        <dbReference type="ARBA" id="ARBA00022729"/>
    </source>
</evidence>
<dbReference type="Pfam" id="PF00754">
    <property type="entry name" value="F5_F8_type_C"/>
    <property type="match status" value="1"/>
</dbReference>
<dbReference type="PROSITE" id="PS00022">
    <property type="entry name" value="EGF_1"/>
    <property type="match status" value="1"/>
</dbReference>
<comment type="caution">
    <text evidence="9">Lacks conserved residue(s) required for the propagation of feature annotation.</text>
</comment>
<dbReference type="InterPro" id="IPR002172">
    <property type="entry name" value="LDrepeatLR_classA_rpt"/>
</dbReference>
<feature type="signal peptide" evidence="12">
    <location>
        <begin position="1"/>
        <end position="24"/>
    </location>
</feature>
<dbReference type="PROSITE" id="PS50026">
    <property type="entry name" value="EGF_3"/>
    <property type="match status" value="1"/>
</dbReference>
<dbReference type="PANTHER" id="PTHR11339:SF386">
    <property type="entry name" value="HEMOLECTIN, ISOFORM A"/>
    <property type="match status" value="1"/>
</dbReference>
<dbReference type="GO" id="GO:0007399">
    <property type="term" value="P:nervous system development"/>
    <property type="evidence" value="ECO:0007669"/>
    <property type="project" value="UniProtKB-ARBA"/>
</dbReference>
<dbReference type="Pfam" id="PF13330">
    <property type="entry name" value="Mucin2_WxxW"/>
    <property type="match status" value="6"/>
</dbReference>
<dbReference type="InterPro" id="IPR006207">
    <property type="entry name" value="Cys_knot_C"/>
</dbReference>
<feature type="compositionally biased region" description="Low complexity" evidence="11">
    <location>
        <begin position="1544"/>
        <end position="1560"/>
    </location>
</feature>
<feature type="domain" description="VWFD" evidence="18">
    <location>
        <begin position="2834"/>
        <end position="3014"/>
    </location>
</feature>
<evidence type="ECO:0000256" key="8">
    <source>
        <dbReference type="ARBA" id="ARBA00023180"/>
    </source>
</evidence>
<feature type="compositionally biased region" description="Polar residues" evidence="11">
    <location>
        <begin position="1727"/>
        <end position="1744"/>
    </location>
</feature>
<dbReference type="Pfam" id="PF08742">
    <property type="entry name" value="C8"/>
    <property type="match status" value="3"/>
</dbReference>
<dbReference type="CDD" id="cd00057">
    <property type="entry name" value="FA58C"/>
    <property type="match status" value="1"/>
</dbReference>
<dbReference type="Pfam" id="PF23244">
    <property type="entry name" value="VWF"/>
    <property type="match status" value="1"/>
</dbReference>
<dbReference type="SUPFAM" id="SSF49785">
    <property type="entry name" value="Galactose-binding domain-like"/>
    <property type="match status" value="1"/>
</dbReference>
<dbReference type="SMART" id="SM00192">
    <property type="entry name" value="LDLa"/>
    <property type="match status" value="1"/>
</dbReference>
<feature type="domain" description="CTCK" evidence="13">
    <location>
        <begin position="3894"/>
        <end position="3993"/>
    </location>
</feature>
<evidence type="ECO:0000256" key="12">
    <source>
        <dbReference type="SAM" id="SignalP"/>
    </source>
</evidence>
<dbReference type="InterPro" id="IPR025155">
    <property type="entry name" value="WxxW_domain"/>
</dbReference>
<keyword evidence="10" id="KW-0768">Sushi</keyword>
<dbReference type="SMART" id="SM00216">
    <property type="entry name" value="VWD"/>
    <property type="match status" value="5"/>
</dbReference>
<comment type="similarity">
    <text evidence="2">Belongs to the thrombospondin family.</text>
</comment>
<dbReference type="InterPro" id="IPR000421">
    <property type="entry name" value="FA58C"/>
</dbReference>
<feature type="compositionally biased region" description="Low complexity" evidence="11">
    <location>
        <begin position="1755"/>
        <end position="1774"/>
    </location>
</feature>
<keyword evidence="9" id="KW-0245">EGF-like domain</keyword>
<dbReference type="InterPro" id="IPR008979">
    <property type="entry name" value="Galactose-bd-like_sf"/>
</dbReference>
<dbReference type="PROSITE" id="PS50923">
    <property type="entry name" value="SUSHI"/>
    <property type="match status" value="1"/>
</dbReference>
<dbReference type="PROSITE" id="PS50022">
    <property type="entry name" value="FA58C_3"/>
    <property type="match status" value="1"/>
</dbReference>
<dbReference type="EMBL" id="GEDV01010396">
    <property type="protein sequence ID" value="JAP78161.1"/>
    <property type="molecule type" value="Transcribed_RNA"/>
</dbReference>
<dbReference type="SMART" id="SM00832">
    <property type="entry name" value="C8"/>
    <property type="match status" value="3"/>
</dbReference>
<evidence type="ECO:0000259" key="14">
    <source>
        <dbReference type="PROSITE" id="PS50022"/>
    </source>
</evidence>
<feature type="domain" description="VWFD" evidence="18">
    <location>
        <begin position="3169"/>
        <end position="3352"/>
    </location>
</feature>
<dbReference type="InterPro" id="IPR002919">
    <property type="entry name" value="TIL_dom"/>
</dbReference>
<comment type="subcellular location">
    <subcellularLocation>
        <location evidence="1">Secreted</location>
        <location evidence="1">Extracellular space</location>
    </subcellularLocation>
</comment>
<dbReference type="Gene3D" id="2.60.120.260">
    <property type="entry name" value="Galactose-binding domain-like"/>
    <property type="match status" value="1"/>
</dbReference>
<evidence type="ECO:0000259" key="17">
    <source>
        <dbReference type="PROSITE" id="PS50923"/>
    </source>
</evidence>
<sequence>MFAPYGRTCLYWLLLLLPLLGVLAEEKYRFFRKTAKGKHDEIEETCSQPCQNGGKCYKERCACTHGFRGQYCEYPMSLCDLQRAGFHGTSQCNHTRLASTCVLECNRGLKYEYLPPTNVYKCSAAGEWSPPDLPRCVDETQERLKKKAGSSPRRPSSGTCAVWGRGHYRTFDGSLFSFQSRCRHLLAHECRGDTFSVHVGDSHCSNDSASLFCRRSLDVYVEGLRFGFELDPPRVTLGNVSAPIPTTLEGLRVDYVAGRIVISSQLGFTVTWNGEDLVEVSVDASLKGSMCGLCGQYDDDPTNDFVNSHGRQVTSRSAFLDSWKRNDLEEDCEDIFFDPSKQRPSEELVLEARRLCSRVTDKRFEACHKVVDPKPYGDMCLEDYVSCLGDRSADCRCSALAEYFRECERLGGKLESVWRRHDFCPARCPAGMVYTQCGASCTRTCRDPDASCESRPCVDGCHCPARTLLHDGRCVRREQCPCSLHAREYKPGSLVKQECNSCECREGEWHCTTKECPSRCVANGDPFFSTFDGKTFEFRGRCPYYLVRSQNFSIVQETGHCHDVKVSSGKGSSENALDCSKMTTVTIAESTVMIAHEKVFVNGEKVELPYSSDIVVVYKASSEVTQASFSNGVVLQWNRRGRLHIDSPSSLSGQLQGLCGTNNRNQKDDFLTPAGDVEGNVRTFVDKWKVDVSCDEEDGVEEHPCERSPHRASRAKELCKEIHGDAFKECQQLVDPEPYYKTCLHQTCACRGALKDCVCPSLAEYAAECARKGRLTQWRRHVSLCSMRCPSDMRWTECARQKSCFEVALGETANSTCVEGCVCKDGYEKDQLCLPADYCSCLHKHKLYAPGTMHKRNGQLCECDNGEWDCTDEEAGTGGHLPDLPPPSIFEEGPSSQQCAHDANSEYTECLDACPLTCDNVNADVSCGVSNNECQPGCRCKLGFVLQPSTNSCVPQSECGCKHGGKVFPPSSEIQRDCNKCTCNGGLWECDKKDCPGVCTAWGESHFNSFDGHIYDFRSDCELMMAKGRLSDGSQFEVTLQSMPCAAGDNVCKRTARIVARGQELITLGASKNLPVVRFGPGYLLRETTLHVTLFTDVGLIVQWDKGTTVSLAVQPTWRGRVKGLCGNFDGDQTNDFQTPSGGVAEGDARVFGDAWKLQEACRNNASVVTDGHEVCEHRPHRTAWATQRCEVLRSPLFEPCHMEVDVEPYFERCVQDVCGCDSGGDCECLCTNVAAYAHECSAQGIHIKWRSQSLCPIQCDAECSEYDACISGCPPKTCETLASPLAEEKAVCDNSTAPCIEGCRPKPCPAGFVYDNERDMNCVPEAQCRVPCKEINGRVYLEGERIEDARIAEPCESCFCRRGSIVCTGHPCPNTEPPVAVACTASGWTPWLNPAARASGDFALLADPRFASMYGPYCGSAHVVDIQCRVSATGQDLLGAGQMASCELPRGLSCYHRYQAGGACLDYEVRLLCDCEYTVTFPSVTEGEQSTNLPTTYFVTESSTVTAKPTTVTTETTPEEECSECADEATTSAATTPVAGAITSTTPSPAPSTETEQPTDYVRDATPTPGVNTKRPDVGKPGPPAPGCVSHWTEFYNIDSPDIDDGDVESLKDIKELFPVCEGLTIEDVDCRANVGDNMTDYRDTGDVGVKCSKGTGLVCLNWLQPRGHKCHDYAIRFFCKCDVEYEGTTGAHEFTVTTSLTTEGQPPTEEPTTDFVTDHPEIPATQPSATEGSPLTETTGTYFSGGHTDAIVTSPFTSEGSPSTETTYSTTEPGLHIVTEGIPPISGSTCYPGWSAYIDTDNPNTEDGDFEFVSSLETRACRVDEMKAIECKATRNDTGELIDWLETGDKGVTCLKEKGLLCFNNDQDEGKQCHNYKIRVFCVCTPGDIPPVYTLPPTTAGLPATTEEPLPKDEGQCGWTEWMDADDPLTSPQDMGDFEILEDLRNRYNSCAPGHVDKIECRVKSTGQDWTQSGQSSLSCDTKVGFRCYNKFQLDVCEDYEVRLLCSCPGPAFPGVPEDKEKKTTYAPSTPVTDQRDSDATETTTKKSWFSTFRTTLFGGGTETMTTEVTSTAEPERTSTTAEPDATPLSSEITPPSRTEATLSTTEEPRGEPTLSTIWEESTAGPTTAPGAVETHTPSTDAITAFRTTPTIPTTGICPKGRTYSDCAYRCNQTCNVFLQVLVRDRKCLGDDWCVPGCRPTSGCEAPRIWLDYDTCIEEEECSCSFEGQVLGANQVVDRGCERCICQDNHIVCATQPDCRPLPTGLPQVSIPTTGIPVIVTEEVHGEDTCVPGWSMWFNTRKPDEHGDVESVDAIRERGLPLCDERFRTEVQCEPRDRNVVFEETHRIRCDIQNGLACRNDPQYNDTECPDYMVRFYCDCFKGWENTPVTVRQPTVPTTPAVPNTPTTPAVTPTASDTQTTPTVRTVRTTLPISTIPTAPPMVPGEDFTTPTDIIYDQTTVQYSKDKCSSFVYLVNGPFPLPDSSYKASSSASASSSPRHSRLGSTTTSTSLGAWIPRRQGIGEYIEVDLGQRRSVFGIALQGRERTHEWVTRYRVLVSNDGTQYAYVQNSEGQIQDFMGNHESNGVSRQLFDQPVKARFVRIEPTEWNELIALRFDVLGCTEGSMDYIPPGTTPFVPTTNAPETATVIVQMCPELPETLRPFCPMCPDGMRCDGANCVPPSHCSCFQDQQLFHVNKAIQTSKCDICMCTLNGISKCRKIQCSCPKAQRAYFDDKCQCKCAHCPFGQRVCPTTNECIDEFKWCNGVKDCPDDEQGCDEIEQPPAISPCPDATKPNCPDGQEPKLISNTRCPEYKCVPANGDGDVCRLLSNAAVCTIEGRSVKTFDGQRFMHDICDHTLFQDKVNKQFSVTAHRRCSRRGAADVCEAWVSIMCNSTFVKLGPTLSEVSVNGKPVSVQNLGAVSKRLGDVHLARSGQRLVFTSVRHNFEVAFDERRTVKISVSDCLSSKTSGLCGLFDWDASNEFRTPDGRLVNNAQDFANSWATSGAAALSCKQPTCPKETRERAERWCQRIAAPPLSRCTEDKNLLRSSVSTCADQVCDCVASGDGDVKRCMCNAIEGFVSTCKAAVRSQIASEWRLSLGCAPECPAGMEWRECGPSSECEPTCDNVHRSKNTAEECPEECVAGCFCPLGMVRRGDACVPPSMCHDCVCRGHGDPNYISFDGRTFDFQGNCSYVLAQHISGDKSLDFQIVGVNVECPEEPRTTCTQGIIISYGDNHVRVSRGQRVQFDDKELQDKDFPWSQRGFNISWVPGRTTVVYVRAINLVVRYFELNYGFSIEVPSFTYSGKMTGLCGDCDLDESNDLQHRSGYQVAEVRDFAYSWLVEGSPEICTVLRSSSQRMVPPEVCRFQENACELYVEPDAYQKACLSDAGYSRNLSASVCRSKLQYAEHCCATAGVSVHRWLQDSGCDFSCPKNMELRCDTGCPKTCENYKEPESACPVMPTYSCFCKRGFVLKNGECVDTKHCEACDDQGHLVGDSWQVSPCETCGCGENLKIRCTSIICPPPPVCRDDEKLQQLPKQNGTCCETYLCDANLISSCKAPEPMVCPPGAITKIKTDSSGCPTHVCECDQTRCPALQWPVGLEAGLEAFIEEEGCCKKVSVRCNVNNCPGIPTCPPETELENVPGECCTIYKCVPKNKCAYIHKYKVVNGMQIQLHPEQRYQKMYPVDSSWTDGLCTNCTCTEHFNQYQYNCKVEVCPSHQKDSEDYEYSASSRNFGVCCPEQQRTACRGGGQTRSIGEEWKLPEDGKCRSYRCERSPTTGEAVKVVLTHICNSTCQTSEKYVEPAPGSGDCCGRCVREYCEEGGKLYQVGETWVSNVRPCFEVKCVRGDHGAVEMKYTLKPCSPLPSNCPRNSIVRDDTGCCQVCKVTPGPCAPHKLREQQTAQYFFLNDPEHGLCSNTETIPGLAECRGQCTSSTVYSPETSNFTTRCSCCTITKYEQRKVTLTCEKGQRTHRIVKDYQNPTACKCTPCGESKDPSGVMKVPIPL</sequence>
<feature type="compositionally biased region" description="Polar residues" evidence="11">
    <location>
        <begin position="2080"/>
        <end position="2108"/>
    </location>
</feature>
<dbReference type="PROSITE" id="PS01186">
    <property type="entry name" value="EGF_2"/>
    <property type="match status" value="1"/>
</dbReference>
<feature type="domain" description="VWFD" evidence="18">
    <location>
        <begin position="158"/>
        <end position="333"/>
    </location>
</feature>
<keyword evidence="7 9" id="KW-1015">Disulfide bond</keyword>
<dbReference type="SMART" id="SM00181">
    <property type="entry name" value="EGF"/>
    <property type="match status" value="3"/>
</dbReference>
<feature type="region of interest" description="Disordered" evidence="11">
    <location>
        <begin position="2067"/>
        <end position="2116"/>
    </location>
</feature>
<keyword evidence="4 12" id="KW-0732">Signal</keyword>
<feature type="domain" description="VWFC" evidence="16">
    <location>
        <begin position="3484"/>
        <end position="3552"/>
    </location>
</feature>